<dbReference type="CDD" id="cd09917">
    <property type="entry name" value="F-box_SF"/>
    <property type="match status" value="1"/>
</dbReference>
<dbReference type="InterPro" id="IPR001810">
    <property type="entry name" value="F-box_dom"/>
</dbReference>
<feature type="region of interest" description="Disordered" evidence="1">
    <location>
        <begin position="1"/>
        <end position="69"/>
    </location>
</feature>
<keyword evidence="4" id="KW-1185">Reference proteome</keyword>
<evidence type="ECO:0000313" key="4">
    <source>
        <dbReference type="Proteomes" id="UP001231189"/>
    </source>
</evidence>
<feature type="domain" description="F-box" evidence="2">
    <location>
        <begin position="130"/>
        <end position="166"/>
    </location>
</feature>
<dbReference type="Pfam" id="PF12937">
    <property type="entry name" value="F-box-like"/>
    <property type="match status" value="1"/>
</dbReference>
<dbReference type="SUPFAM" id="SSF81383">
    <property type="entry name" value="F-box domain"/>
    <property type="match status" value="1"/>
</dbReference>
<evidence type="ECO:0000259" key="2">
    <source>
        <dbReference type="Pfam" id="PF12937"/>
    </source>
</evidence>
<dbReference type="Proteomes" id="UP001231189">
    <property type="component" value="Unassembled WGS sequence"/>
</dbReference>
<dbReference type="EMBL" id="JAUUTY010000006">
    <property type="protein sequence ID" value="KAK1614714.1"/>
    <property type="molecule type" value="Genomic_DNA"/>
</dbReference>
<dbReference type="Gene3D" id="1.20.1280.50">
    <property type="match status" value="1"/>
</dbReference>
<sequence length="529" mass="56914">MHCCQGGPPPRKTRLASGKGRPTAAGTARALPVDARRRRQKREGAGKGGKRRRGRTVPRLREDSPGRQMASLPAKLPKVLIYCGILVRLPFRLFIRLAVKAWRHHILGGGTVRRLREDSPGLQIVSPAVQLPDDLIYLSILPRLPFRQLLRAAAVCKAWRQLILGDPAFARMQAQCPSPASAVLARYHGGRLEVLSPGAVGAAVGRPDASLSFLPVVVAAAEAELRFCSVTRGLLCLMANAIGGRASATIFVVNPATRAFRAVPYAGNGRFMPCLAYDPSMVHHNGYHIVLPAQVTSELWRFWSFSSAASSGGGWCLSGAEVRLTLSDFVVSKPLYLGGRAHWLCERGGVVWHDAMADAAGALPRPTLIPGGQGLCLEGRKVLVAWHGRIGIVSAGLATGLAVWALSSSSSPAQWEMVHRRSWDEIPGVAPPASCFMWSLSVVPAGMEGGGEKALGLAVRMAHRPRCYTQQHGVDGAGGEEEEVVWRRELLRYDISTGATAVVAELVGRDKHDDFGAVFCYHSSMAPLD</sequence>
<organism evidence="3 4">
    <name type="scientific">Lolium multiflorum</name>
    <name type="common">Italian ryegrass</name>
    <name type="synonym">Lolium perenne subsp. multiflorum</name>
    <dbReference type="NCBI Taxonomy" id="4521"/>
    <lineage>
        <taxon>Eukaryota</taxon>
        <taxon>Viridiplantae</taxon>
        <taxon>Streptophyta</taxon>
        <taxon>Embryophyta</taxon>
        <taxon>Tracheophyta</taxon>
        <taxon>Spermatophyta</taxon>
        <taxon>Magnoliopsida</taxon>
        <taxon>Liliopsida</taxon>
        <taxon>Poales</taxon>
        <taxon>Poaceae</taxon>
        <taxon>BOP clade</taxon>
        <taxon>Pooideae</taxon>
        <taxon>Poodae</taxon>
        <taxon>Poeae</taxon>
        <taxon>Poeae Chloroplast Group 2 (Poeae type)</taxon>
        <taxon>Loliodinae</taxon>
        <taxon>Loliinae</taxon>
        <taxon>Lolium</taxon>
    </lineage>
</organism>
<evidence type="ECO:0000313" key="3">
    <source>
        <dbReference type="EMBL" id="KAK1614714.1"/>
    </source>
</evidence>
<gene>
    <name evidence="3" type="ORF">QYE76_020231</name>
</gene>
<reference evidence="3" key="1">
    <citation type="submission" date="2023-07" db="EMBL/GenBank/DDBJ databases">
        <title>A chromosome-level genome assembly of Lolium multiflorum.</title>
        <authorList>
            <person name="Chen Y."/>
            <person name="Copetti D."/>
            <person name="Kolliker R."/>
            <person name="Studer B."/>
        </authorList>
    </citation>
    <scope>NUCLEOTIDE SEQUENCE</scope>
    <source>
        <strain evidence="3">02402/16</strain>
        <tissue evidence="3">Leaf</tissue>
    </source>
</reference>
<comment type="caution">
    <text evidence="3">The sequence shown here is derived from an EMBL/GenBank/DDBJ whole genome shotgun (WGS) entry which is preliminary data.</text>
</comment>
<feature type="compositionally biased region" description="Basic residues" evidence="1">
    <location>
        <begin position="48"/>
        <end position="58"/>
    </location>
</feature>
<proteinExistence type="predicted"/>
<evidence type="ECO:0000256" key="1">
    <source>
        <dbReference type="SAM" id="MobiDB-lite"/>
    </source>
</evidence>
<name>A0AAD8R801_LOLMU</name>
<protein>
    <recommendedName>
        <fullName evidence="2">F-box domain-containing protein</fullName>
    </recommendedName>
</protein>
<accession>A0AAD8R801</accession>
<dbReference type="InterPro" id="IPR036047">
    <property type="entry name" value="F-box-like_dom_sf"/>
</dbReference>
<dbReference type="AlphaFoldDB" id="A0AAD8R801"/>
<dbReference type="PANTHER" id="PTHR31672">
    <property type="entry name" value="BNACNNG10540D PROTEIN"/>
    <property type="match status" value="1"/>
</dbReference>
<dbReference type="InterPro" id="IPR050796">
    <property type="entry name" value="SCF_F-box_component"/>
</dbReference>